<evidence type="ECO:0000313" key="2">
    <source>
        <dbReference type="Proteomes" id="UP001153269"/>
    </source>
</evidence>
<evidence type="ECO:0000313" key="1">
    <source>
        <dbReference type="EMBL" id="CAB1422855.1"/>
    </source>
</evidence>
<accession>A0A9N7U186</accession>
<dbReference type="Proteomes" id="UP001153269">
    <property type="component" value="Unassembled WGS sequence"/>
</dbReference>
<keyword evidence="2" id="KW-1185">Reference proteome</keyword>
<protein>
    <submittedName>
        <fullName evidence="1">Uncharacterized protein</fullName>
    </submittedName>
</protein>
<name>A0A9N7U186_PLEPL</name>
<comment type="caution">
    <text evidence="1">The sequence shown here is derived from an EMBL/GenBank/DDBJ whole genome shotgun (WGS) entry which is preliminary data.</text>
</comment>
<reference evidence="1" key="1">
    <citation type="submission" date="2020-03" db="EMBL/GenBank/DDBJ databases">
        <authorList>
            <person name="Weist P."/>
        </authorList>
    </citation>
    <scope>NUCLEOTIDE SEQUENCE</scope>
</reference>
<dbReference type="AlphaFoldDB" id="A0A9N7U186"/>
<proteinExistence type="predicted"/>
<dbReference type="EMBL" id="CADEAL010000616">
    <property type="protein sequence ID" value="CAB1422855.1"/>
    <property type="molecule type" value="Genomic_DNA"/>
</dbReference>
<gene>
    <name evidence="1" type="ORF">PLEPLA_LOCUS10773</name>
</gene>
<organism evidence="1 2">
    <name type="scientific">Pleuronectes platessa</name>
    <name type="common">European plaice</name>
    <dbReference type="NCBI Taxonomy" id="8262"/>
    <lineage>
        <taxon>Eukaryota</taxon>
        <taxon>Metazoa</taxon>
        <taxon>Chordata</taxon>
        <taxon>Craniata</taxon>
        <taxon>Vertebrata</taxon>
        <taxon>Euteleostomi</taxon>
        <taxon>Actinopterygii</taxon>
        <taxon>Neopterygii</taxon>
        <taxon>Teleostei</taxon>
        <taxon>Neoteleostei</taxon>
        <taxon>Acanthomorphata</taxon>
        <taxon>Carangaria</taxon>
        <taxon>Pleuronectiformes</taxon>
        <taxon>Pleuronectoidei</taxon>
        <taxon>Pleuronectidae</taxon>
        <taxon>Pleuronectes</taxon>
    </lineage>
</organism>
<sequence>MNVDPLTDRALLRIPAPRRAPSAQTHALPAGVALQSGILCGTIDRQLLRSREHRECDTLTDPCREGSLAMV</sequence>